<name>A0AAV4NXB1_CAEEX</name>
<evidence type="ECO:0000313" key="3">
    <source>
        <dbReference type="Proteomes" id="UP001054945"/>
    </source>
</evidence>
<proteinExistence type="predicted"/>
<organism evidence="2 3">
    <name type="scientific">Caerostris extrusa</name>
    <name type="common">Bark spider</name>
    <name type="synonym">Caerostris bankana</name>
    <dbReference type="NCBI Taxonomy" id="172846"/>
    <lineage>
        <taxon>Eukaryota</taxon>
        <taxon>Metazoa</taxon>
        <taxon>Ecdysozoa</taxon>
        <taxon>Arthropoda</taxon>
        <taxon>Chelicerata</taxon>
        <taxon>Arachnida</taxon>
        <taxon>Araneae</taxon>
        <taxon>Araneomorphae</taxon>
        <taxon>Entelegynae</taxon>
        <taxon>Araneoidea</taxon>
        <taxon>Araneidae</taxon>
        <taxon>Caerostris</taxon>
    </lineage>
</organism>
<gene>
    <name evidence="2" type="ORF">CEXT_99201</name>
</gene>
<feature type="compositionally biased region" description="Basic and acidic residues" evidence="1">
    <location>
        <begin position="13"/>
        <end position="35"/>
    </location>
</feature>
<feature type="region of interest" description="Disordered" evidence="1">
    <location>
        <begin position="68"/>
        <end position="91"/>
    </location>
</feature>
<evidence type="ECO:0000256" key="1">
    <source>
        <dbReference type="SAM" id="MobiDB-lite"/>
    </source>
</evidence>
<keyword evidence="3" id="KW-1185">Reference proteome</keyword>
<evidence type="ECO:0000313" key="2">
    <source>
        <dbReference type="EMBL" id="GIX89401.1"/>
    </source>
</evidence>
<comment type="caution">
    <text evidence="2">The sequence shown here is derived from an EMBL/GenBank/DDBJ whole genome shotgun (WGS) entry which is preliminary data.</text>
</comment>
<dbReference type="Proteomes" id="UP001054945">
    <property type="component" value="Unassembled WGS sequence"/>
</dbReference>
<dbReference type="AlphaFoldDB" id="A0AAV4NXB1"/>
<dbReference type="EMBL" id="BPLR01003856">
    <property type="protein sequence ID" value="GIX89401.1"/>
    <property type="molecule type" value="Genomic_DNA"/>
</dbReference>
<accession>A0AAV4NXB1</accession>
<feature type="region of interest" description="Disordered" evidence="1">
    <location>
        <begin position="1"/>
        <end position="48"/>
    </location>
</feature>
<feature type="compositionally biased region" description="Basic and acidic residues" evidence="1">
    <location>
        <begin position="70"/>
        <end position="86"/>
    </location>
</feature>
<sequence length="145" mass="15920">MYSYEGPDITSLLEKKTTAAPRVERPTGKTTKSDAYEDEGSGGGGAKGKAKAFWTELCIVIHLINNSPSTKRDRTSRLSKEKKAGRFEPSFPSRCGSLKRYANYNVPLPLKEANRSHKTSPFQSSIVKTQVSNTVKCVSFVKCGV</sequence>
<reference evidence="2 3" key="1">
    <citation type="submission" date="2021-06" db="EMBL/GenBank/DDBJ databases">
        <title>Caerostris extrusa draft genome.</title>
        <authorList>
            <person name="Kono N."/>
            <person name="Arakawa K."/>
        </authorList>
    </citation>
    <scope>NUCLEOTIDE SEQUENCE [LARGE SCALE GENOMIC DNA]</scope>
</reference>
<protein>
    <submittedName>
        <fullName evidence="2">Uncharacterized protein</fullName>
    </submittedName>
</protein>